<dbReference type="PANTHER" id="PTHR45093">
    <property type="entry name" value="TRANSCRIPTION ACTIVATOR MSS11"/>
    <property type="match status" value="1"/>
</dbReference>
<dbReference type="Proteomes" id="UP000265520">
    <property type="component" value="Unassembled WGS sequence"/>
</dbReference>
<name>A0A392MFX2_9FABA</name>
<evidence type="ECO:0000313" key="4">
    <source>
        <dbReference type="EMBL" id="MCH86083.1"/>
    </source>
</evidence>
<feature type="non-terminal residue" evidence="4">
    <location>
        <position position="1"/>
    </location>
</feature>
<proteinExistence type="predicted"/>
<dbReference type="EMBL" id="LXQA010009700">
    <property type="protein sequence ID" value="MCH86083.1"/>
    <property type="molecule type" value="Genomic_DNA"/>
</dbReference>
<keyword evidence="2" id="KW-0539">Nucleus</keyword>
<evidence type="ECO:0000256" key="2">
    <source>
        <dbReference type="ARBA" id="ARBA00023242"/>
    </source>
</evidence>
<feature type="compositionally biased region" description="Basic and acidic residues" evidence="3">
    <location>
        <begin position="99"/>
        <end position="115"/>
    </location>
</feature>
<dbReference type="GO" id="GO:0005634">
    <property type="term" value="C:nucleus"/>
    <property type="evidence" value="ECO:0007669"/>
    <property type="project" value="UniProtKB-SubCell"/>
</dbReference>
<evidence type="ECO:0000256" key="1">
    <source>
        <dbReference type="ARBA" id="ARBA00004123"/>
    </source>
</evidence>
<accession>A0A392MFX2</accession>
<protein>
    <submittedName>
        <fullName evidence="4">Transcriptional corepressor LEUNIG-like</fullName>
    </submittedName>
</protein>
<reference evidence="4 5" key="1">
    <citation type="journal article" date="2018" name="Front. Plant Sci.">
        <title>Red Clover (Trifolium pratense) and Zigzag Clover (T. medium) - A Picture of Genomic Similarities and Differences.</title>
        <authorList>
            <person name="Dluhosova J."/>
            <person name="Istvanek J."/>
            <person name="Nedelnik J."/>
            <person name="Repkova J."/>
        </authorList>
    </citation>
    <scope>NUCLEOTIDE SEQUENCE [LARGE SCALE GENOMIC DNA]</scope>
    <source>
        <strain evidence="5">cv. 10/8</strain>
        <tissue evidence="4">Leaf</tissue>
    </source>
</reference>
<feature type="region of interest" description="Disordered" evidence="3">
    <location>
        <begin position="1"/>
        <end position="74"/>
    </location>
</feature>
<evidence type="ECO:0000313" key="5">
    <source>
        <dbReference type="Proteomes" id="UP000265520"/>
    </source>
</evidence>
<comment type="subcellular location">
    <subcellularLocation>
        <location evidence="1">Nucleus</location>
    </subcellularLocation>
</comment>
<feature type="compositionally biased region" description="Polar residues" evidence="3">
    <location>
        <begin position="60"/>
        <end position="70"/>
    </location>
</feature>
<sequence length="169" mass="17660">SSGPANSSGTANTAGPSPSSAPSTPSGSTHTPGDVISMPSSIPHNSSSSKPLMMFGTDGTGTLTSPSNQLWDDKDIELQADVDRFVEDGSLDDNVESFLSHDDTDHRDPVGRMDVSKGNPPLKANHQGEEPNHVNTPPSIPYYIWDLRADIPAAALSSFLVSPSVGSAF</sequence>
<comment type="caution">
    <text evidence="4">The sequence shown here is derived from an EMBL/GenBank/DDBJ whole genome shotgun (WGS) entry which is preliminary data.</text>
</comment>
<dbReference type="PANTHER" id="PTHR45093:SF2">
    <property type="entry name" value="LISH DOMAIN-CONTAINING PROTEIN"/>
    <property type="match status" value="1"/>
</dbReference>
<organism evidence="4 5">
    <name type="scientific">Trifolium medium</name>
    <dbReference type="NCBI Taxonomy" id="97028"/>
    <lineage>
        <taxon>Eukaryota</taxon>
        <taxon>Viridiplantae</taxon>
        <taxon>Streptophyta</taxon>
        <taxon>Embryophyta</taxon>
        <taxon>Tracheophyta</taxon>
        <taxon>Spermatophyta</taxon>
        <taxon>Magnoliopsida</taxon>
        <taxon>eudicotyledons</taxon>
        <taxon>Gunneridae</taxon>
        <taxon>Pentapetalae</taxon>
        <taxon>rosids</taxon>
        <taxon>fabids</taxon>
        <taxon>Fabales</taxon>
        <taxon>Fabaceae</taxon>
        <taxon>Papilionoideae</taxon>
        <taxon>50 kb inversion clade</taxon>
        <taxon>NPAAA clade</taxon>
        <taxon>Hologalegina</taxon>
        <taxon>IRL clade</taxon>
        <taxon>Trifolieae</taxon>
        <taxon>Trifolium</taxon>
    </lineage>
</organism>
<evidence type="ECO:0000256" key="3">
    <source>
        <dbReference type="SAM" id="MobiDB-lite"/>
    </source>
</evidence>
<keyword evidence="5" id="KW-1185">Reference proteome</keyword>
<feature type="compositionally biased region" description="Low complexity" evidence="3">
    <location>
        <begin position="10"/>
        <end position="51"/>
    </location>
</feature>
<gene>
    <name evidence="4" type="ORF">A2U01_0006937</name>
</gene>
<feature type="region of interest" description="Disordered" evidence="3">
    <location>
        <begin position="94"/>
        <end position="135"/>
    </location>
</feature>
<dbReference type="AlphaFoldDB" id="A0A392MFX2"/>